<comment type="similarity">
    <text evidence="2 10">Belongs to the mitochondrial carrier (TC 2.A.29) family.</text>
</comment>
<evidence type="ECO:0000256" key="1">
    <source>
        <dbReference type="ARBA" id="ARBA00004225"/>
    </source>
</evidence>
<evidence type="ECO:0000256" key="7">
    <source>
        <dbReference type="ARBA" id="ARBA00023128"/>
    </source>
</evidence>
<dbReference type="GO" id="GO:0071913">
    <property type="term" value="F:citrate secondary active transmembrane transporter activity"/>
    <property type="evidence" value="ECO:0007669"/>
    <property type="project" value="TreeGrafter"/>
</dbReference>
<dbReference type="PANTHER" id="PTHR45788">
    <property type="entry name" value="SUCCINATE/FUMARATE MITOCHONDRIAL TRANSPORTER-RELATED"/>
    <property type="match status" value="1"/>
</dbReference>
<dbReference type="AlphaFoldDB" id="A0A1D2VA19"/>
<dbReference type="GO" id="GO:0031966">
    <property type="term" value="C:mitochondrial membrane"/>
    <property type="evidence" value="ECO:0007669"/>
    <property type="project" value="UniProtKB-SubCell"/>
</dbReference>
<evidence type="ECO:0000256" key="8">
    <source>
        <dbReference type="ARBA" id="ARBA00023136"/>
    </source>
</evidence>
<dbReference type="GeneID" id="30965731"/>
<feature type="repeat" description="Solcar" evidence="9">
    <location>
        <begin position="294"/>
        <end position="381"/>
    </location>
</feature>
<dbReference type="GO" id="GO:0006843">
    <property type="term" value="P:mitochondrial citrate transmembrane transport"/>
    <property type="evidence" value="ECO:0007669"/>
    <property type="project" value="TreeGrafter"/>
</dbReference>
<dbReference type="InterPro" id="IPR023395">
    <property type="entry name" value="MCP_dom_sf"/>
</dbReference>
<keyword evidence="3 10" id="KW-0813">Transport</keyword>
<evidence type="ECO:0000256" key="2">
    <source>
        <dbReference type="ARBA" id="ARBA00006375"/>
    </source>
</evidence>
<dbReference type="InParanoid" id="A0A1D2VA19"/>
<name>A0A1D2VA19_9ASCO</name>
<dbReference type="Gene3D" id="1.50.40.10">
    <property type="entry name" value="Mitochondrial carrier domain"/>
    <property type="match status" value="1"/>
</dbReference>
<keyword evidence="5" id="KW-0677">Repeat</keyword>
<evidence type="ECO:0000313" key="13">
    <source>
        <dbReference type="Proteomes" id="UP000095038"/>
    </source>
</evidence>
<dbReference type="Proteomes" id="UP000095038">
    <property type="component" value="Unassembled WGS sequence"/>
</dbReference>
<protein>
    <submittedName>
        <fullName evidence="12">Mitochondrial carrier</fullName>
    </submittedName>
</protein>
<evidence type="ECO:0000313" key="12">
    <source>
        <dbReference type="EMBL" id="ODV58405.1"/>
    </source>
</evidence>
<organism evidence="12 13">
    <name type="scientific">Ascoidea rubescens DSM 1968</name>
    <dbReference type="NCBI Taxonomy" id="1344418"/>
    <lineage>
        <taxon>Eukaryota</taxon>
        <taxon>Fungi</taxon>
        <taxon>Dikarya</taxon>
        <taxon>Ascomycota</taxon>
        <taxon>Saccharomycotina</taxon>
        <taxon>Saccharomycetes</taxon>
        <taxon>Ascoideaceae</taxon>
        <taxon>Ascoidea</taxon>
    </lineage>
</organism>
<evidence type="ECO:0000256" key="11">
    <source>
        <dbReference type="SAM" id="MobiDB-lite"/>
    </source>
</evidence>
<sequence>MSDESSSHSYPHRKHSKGLGHGPPSRDLQIESNLITAIIAGVGASIGQTTLTYPFESLKTIQQLHKSTPTSLACEYPSKIQYYFAGLGALNLGNALKASSRFIVFNSASKFMANDNGKTTAPRVVVAGMMTGFIESLWIIPFENIKTLMVENAVVLNQREQDQLANKANKTNKSIKFNKIEAEVKNLKIKQASKNSNPASKSNQIIFNSKKSEININDILKLNNSYNTAIKKWNKNPSRLFYTAVQELYQVKGLRGFTRASGITLLRQCANSAVRFGTYHMLQQLILPNPNESLSSHAAFAIGVISSGAVVGITQPLDVIKTRLQSKNGAGILYRNSLDCCYKIFTEEGAKKFWSGWFPRFLKVSTSGGITFIVYNSIENDLKLLMREKPFQAE</sequence>
<evidence type="ECO:0000256" key="5">
    <source>
        <dbReference type="ARBA" id="ARBA00022737"/>
    </source>
</evidence>
<dbReference type="Pfam" id="PF00153">
    <property type="entry name" value="Mito_carr"/>
    <property type="match status" value="2"/>
</dbReference>
<dbReference type="PROSITE" id="PS50920">
    <property type="entry name" value="SOLCAR"/>
    <property type="match status" value="1"/>
</dbReference>
<gene>
    <name evidence="12" type="ORF">ASCRUDRAFT_72587</name>
</gene>
<evidence type="ECO:0000256" key="3">
    <source>
        <dbReference type="ARBA" id="ARBA00022448"/>
    </source>
</evidence>
<keyword evidence="13" id="KW-1185">Reference proteome</keyword>
<keyword evidence="6" id="KW-1133">Transmembrane helix</keyword>
<dbReference type="SUPFAM" id="SSF103506">
    <property type="entry name" value="Mitochondrial carrier"/>
    <property type="match status" value="1"/>
</dbReference>
<keyword evidence="8 9" id="KW-0472">Membrane</keyword>
<keyword evidence="7" id="KW-0496">Mitochondrion</keyword>
<feature type="region of interest" description="Disordered" evidence="11">
    <location>
        <begin position="1"/>
        <end position="25"/>
    </location>
</feature>
<evidence type="ECO:0000256" key="9">
    <source>
        <dbReference type="PROSITE-ProRule" id="PRU00282"/>
    </source>
</evidence>
<dbReference type="STRING" id="1344418.A0A1D2VA19"/>
<dbReference type="PANTHER" id="PTHR45788:SF5">
    <property type="entry name" value="AFR253WP"/>
    <property type="match status" value="1"/>
</dbReference>
<proteinExistence type="inferred from homology"/>
<evidence type="ECO:0000256" key="6">
    <source>
        <dbReference type="ARBA" id="ARBA00022989"/>
    </source>
</evidence>
<dbReference type="OrthoDB" id="44467at2759"/>
<dbReference type="EMBL" id="KV454492">
    <property type="protein sequence ID" value="ODV58405.1"/>
    <property type="molecule type" value="Genomic_DNA"/>
</dbReference>
<comment type="subcellular location">
    <subcellularLocation>
        <location evidence="1">Mitochondrion membrane</location>
        <topology evidence="1">Multi-pass membrane protein</topology>
    </subcellularLocation>
</comment>
<reference evidence="13" key="1">
    <citation type="submission" date="2016-05" db="EMBL/GenBank/DDBJ databases">
        <title>Comparative genomics of biotechnologically important yeasts.</title>
        <authorList>
            <consortium name="DOE Joint Genome Institute"/>
            <person name="Riley R."/>
            <person name="Haridas S."/>
            <person name="Wolfe K.H."/>
            <person name="Lopes M.R."/>
            <person name="Hittinger C.T."/>
            <person name="Goker M."/>
            <person name="Salamov A."/>
            <person name="Wisecaver J."/>
            <person name="Long T.M."/>
            <person name="Aerts A.L."/>
            <person name="Barry K."/>
            <person name="Choi C."/>
            <person name="Clum A."/>
            <person name="Coughlan A.Y."/>
            <person name="Deshpande S."/>
            <person name="Douglass A.P."/>
            <person name="Hanson S.J."/>
            <person name="Klenk H.-P."/>
            <person name="Labutti K."/>
            <person name="Lapidus A."/>
            <person name="Lindquist E."/>
            <person name="Lipzen A."/>
            <person name="Meier-Kolthoff J.P."/>
            <person name="Ohm R.A."/>
            <person name="Otillar R.P."/>
            <person name="Pangilinan J."/>
            <person name="Peng Y."/>
            <person name="Rokas A."/>
            <person name="Rosa C.A."/>
            <person name="Scheuner C."/>
            <person name="Sibirny A.A."/>
            <person name="Slot J.C."/>
            <person name="Stielow J.B."/>
            <person name="Sun H."/>
            <person name="Kurtzman C.P."/>
            <person name="Blackwell M."/>
            <person name="Grigoriev I.V."/>
            <person name="Jeffries T.W."/>
        </authorList>
    </citation>
    <scope>NUCLEOTIDE SEQUENCE [LARGE SCALE GENOMIC DNA]</scope>
    <source>
        <strain evidence="13">DSM 1968</strain>
    </source>
</reference>
<evidence type="ECO:0000256" key="4">
    <source>
        <dbReference type="ARBA" id="ARBA00022692"/>
    </source>
</evidence>
<accession>A0A1D2VA19</accession>
<dbReference type="InterPro" id="IPR049563">
    <property type="entry name" value="TXTP-like"/>
</dbReference>
<keyword evidence="4 9" id="KW-0812">Transmembrane</keyword>
<evidence type="ECO:0000256" key="10">
    <source>
        <dbReference type="RuleBase" id="RU000488"/>
    </source>
</evidence>
<dbReference type="InterPro" id="IPR018108">
    <property type="entry name" value="MCP_transmembrane"/>
</dbReference>
<dbReference type="FunCoup" id="A0A1D2VA19">
    <property type="interactions" value="39"/>
</dbReference>
<dbReference type="RefSeq" id="XP_020044712.1">
    <property type="nucleotide sequence ID" value="XM_020192095.1"/>
</dbReference>